<dbReference type="NCBIfam" id="TIGR01082">
    <property type="entry name" value="murC"/>
    <property type="match status" value="1"/>
</dbReference>
<feature type="domain" description="Mur ligase central" evidence="18">
    <location>
        <begin position="135"/>
        <end position="299"/>
    </location>
</feature>
<organism evidence="19 20">
    <name type="scientific">Polaribacter haliotis</name>
    <dbReference type="NCBI Taxonomy" id="1888915"/>
    <lineage>
        <taxon>Bacteria</taxon>
        <taxon>Pseudomonadati</taxon>
        <taxon>Bacteroidota</taxon>
        <taxon>Flavobacteriia</taxon>
        <taxon>Flavobacteriales</taxon>
        <taxon>Flavobacteriaceae</taxon>
    </lineage>
</organism>
<comment type="pathway">
    <text evidence="2 14">Cell wall biogenesis; peptidoglycan biosynthesis.</text>
</comment>
<dbReference type="HAMAP" id="MF_00046">
    <property type="entry name" value="MurC"/>
    <property type="match status" value="1"/>
</dbReference>
<dbReference type="SUPFAM" id="SSF53623">
    <property type="entry name" value="MurD-like peptide ligases, catalytic domain"/>
    <property type="match status" value="1"/>
</dbReference>
<keyword evidence="4 14" id="KW-0963">Cytoplasm</keyword>
<keyword evidence="6 14" id="KW-0132">Cell division</keyword>
<dbReference type="Gene3D" id="3.40.1190.10">
    <property type="entry name" value="Mur-like, catalytic domain"/>
    <property type="match status" value="1"/>
</dbReference>
<dbReference type="Pfam" id="PF01225">
    <property type="entry name" value="Mur_ligase"/>
    <property type="match status" value="1"/>
</dbReference>
<keyword evidence="10 14" id="KW-0573">Peptidoglycan synthesis</keyword>
<sequence>MNNSNKNISKSAKVLPFGKDLGWACIYFIGIGGIGMSAIARFFAMNGKQVAGYDKTPSQITKDLGDLGVEIHFEDAVKNIPISFIDKKKTLVVYTPAVPKNHSELNYFKNNNFTILKRAEVLGLITETTFCLAAAGTHGKTTTSCILGHIMEEVKATSFLGGISENYNSNLILGEDKISVVEADEFDRSFLKLSPNIACVTSMDADHLDIYEKPEALTESFIEFANKVSDTLIVAKGLPLNGLTYAIEENADYKAFNLKIEEGKYVFDVQTPSEIINNIEFHLPGNHNVMNALAAFAMADVYGVSSTIIKQRLGSFKGVKRRFSYKIKSANFVLIDDYAHHPTEINAVENAVREMYPKEKILVVFQPHLFSRTRDFVDDFAVALSKFDEVLLLDIYPAREEPISGVTSNWLLEKIEGAHKKMTQKNNLVKDIKNSFANVVVMLGAGDIGVLVNEVTNELLKPQENEV</sequence>
<dbReference type="InterPro" id="IPR000713">
    <property type="entry name" value="Mur_ligase_N"/>
</dbReference>
<keyword evidence="15" id="KW-1133">Transmembrane helix</keyword>
<dbReference type="AlphaFoldDB" id="A0A7L8AEI6"/>
<dbReference type="KEGG" id="phal:H9I45_13905"/>
<evidence type="ECO:0000259" key="18">
    <source>
        <dbReference type="Pfam" id="PF08245"/>
    </source>
</evidence>
<dbReference type="Pfam" id="PF02875">
    <property type="entry name" value="Mur_ligase_C"/>
    <property type="match status" value="1"/>
</dbReference>
<evidence type="ECO:0000256" key="6">
    <source>
        <dbReference type="ARBA" id="ARBA00022618"/>
    </source>
</evidence>
<dbReference type="PANTHER" id="PTHR43445:SF3">
    <property type="entry name" value="UDP-N-ACETYLMURAMATE--L-ALANINE LIGASE"/>
    <property type="match status" value="1"/>
</dbReference>
<dbReference type="InterPro" id="IPR005758">
    <property type="entry name" value="UDP-N-AcMur_Ala_ligase_MurC"/>
</dbReference>
<keyword evidence="8 14" id="KW-0067">ATP-binding</keyword>
<gene>
    <name evidence="14" type="primary">murC</name>
    <name evidence="19" type="ORF">H9I45_13905</name>
</gene>
<keyword evidence="20" id="KW-1185">Reference proteome</keyword>
<keyword evidence="5 14" id="KW-0436">Ligase</keyword>
<feature type="domain" description="Mur ligase N-terminal catalytic" evidence="16">
    <location>
        <begin position="26"/>
        <end position="126"/>
    </location>
</feature>
<dbReference type="Proteomes" id="UP000516764">
    <property type="component" value="Chromosome"/>
</dbReference>
<evidence type="ECO:0000313" key="20">
    <source>
        <dbReference type="Proteomes" id="UP000516764"/>
    </source>
</evidence>
<reference evidence="19 20" key="1">
    <citation type="journal article" date="2016" name="Int. J. Syst. Evol. Microbiol.">
        <title>Polaribacter haliotis sp. nov., isolated from the gut of abalone Haliotis discus hannai.</title>
        <authorList>
            <person name="Kim Y.O."/>
            <person name="Park I.S."/>
            <person name="Park S."/>
            <person name="Nam B.H."/>
            <person name="Park J.M."/>
            <person name="Kim D.G."/>
            <person name="Yoon J.H."/>
        </authorList>
    </citation>
    <scope>NUCLEOTIDE SEQUENCE [LARGE SCALE GENOMIC DNA]</scope>
    <source>
        <strain evidence="19 20">KCTC 52418</strain>
    </source>
</reference>
<evidence type="ECO:0000256" key="4">
    <source>
        <dbReference type="ARBA" id="ARBA00022490"/>
    </source>
</evidence>
<dbReference type="EMBL" id="CP061813">
    <property type="protein sequence ID" value="QOD60423.1"/>
    <property type="molecule type" value="Genomic_DNA"/>
</dbReference>
<dbReference type="GO" id="GO:0051301">
    <property type="term" value="P:cell division"/>
    <property type="evidence" value="ECO:0007669"/>
    <property type="project" value="UniProtKB-KW"/>
</dbReference>
<feature type="domain" description="Mur ligase C-terminal" evidence="17">
    <location>
        <begin position="321"/>
        <end position="448"/>
    </location>
</feature>
<comment type="catalytic activity">
    <reaction evidence="13 14">
        <text>UDP-N-acetyl-alpha-D-muramate + L-alanine + ATP = UDP-N-acetyl-alpha-D-muramoyl-L-alanine + ADP + phosphate + H(+)</text>
        <dbReference type="Rhea" id="RHEA:23372"/>
        <dbReference type="ChEBI" id="CHEBI:15378"/>
        <dbReference type="ChEBI" id="CHEBI:30616"/>
        <dbReference type="ChEBI" id="CHEBI:43474"/>
        <dbReference type="ChEBI" id="CHEBI:57972"/>
        <dbReference type="ChEBI" id="CHEBI:70757"/>
        <dbReference type="ChEBI" id="CHEBI:83898"/>
        <dbReference type="ChEBI" id="CHEBI:456216"/>
        <dbReference type="EC" id="6.3.2.8"/>
    </reaction>
</comment>
<dbReference type="GO" id="GO:0005737">
    <property type="term" value="C:cytoplasm"/>
    <property type="evidence" value="ECO:0007669"/>
    <property type="project" value="UniProtKB-SubCell"/>
</dbReference>
<dbReference type="PANTHER" id="PTHR43445">
    <property type="entry name" value="UDP-N-ACETYLMURAMATE--L-ALANINE LIGASE-RELATED"/>
    <property type="match status" value="1"/>
</dbReference>
<evidence type="ECO:0000256" key="11">
    <source>
        <dbReference type="ARBA" id="ARBA00023306"/>
    </source>
</evidence>
<keyword evidence="15" id="KW-0812">Transmembrane</keyword>
<dbReference type="GO" id="GO:0008360">
    <property type="term" value="P:regulation of cell shape"/>
    <property type="evidence" value="ECO:0007669"/>
    <property type="project" value="UniProtKB-KW"/>
</dbReference>
<dbReference type="Gene3D" id="3.40.50.720">
    <property type="entry name" value="NAD(P)-binding Rossmann-like Domain"/>
    <property type="match status" value="1"/>
</dbReference>
<keyword evidence="7 14" id="KW-0547">Nucleotide-binding</keyword>
<dbReference type="GO" id="GO:0005524">
    <property type="term" value="F:ATP binding"/>
    <property type="evidence" value="ECO:0007669"/>
    <property type="project" value="UniProtKB-UniRule"/>
</dbReference>
<comment type="similarity">
    <text evidence="14">Belongs to the MurCDEF family.</text>
</comment>
<accession>A0A7L8AEI6</accession>
<dbReference type="InterPro" id="IPR036565">
    <property type="entry name" value="Mur-like_cat_sf"/>
</dbReference>
<dbReference type="InterPro" id="IPR004101">
    <property type="entry name" value="Mur_ligase_C"/>
</dbReference>
<dbReference type="UniPathway" id="UPA00219"/>
<evidence type="ECO:0000256" key="9">
    <source>
        <dbReference type="ARBA" id="ARBA00022960"/>
    </source>
</evidence>
<dbReference type="OrthoDB" id="9804126at2"/>
<evidence type="ECO:0000256" key="2">
    <source>
        <dbReference type="ARBA" id="ARBA00004752"/>
    </source>
</evidence>
<dbReference type="GO" id="GO:0008763">
    <property type="term" value="F:UDP-N-acetylmuramate-L-alanine ligase activity"/>
    <property type="evidence" value="ECO:0007669"/>
    <property type="project" value="UniProtKB-UniRule"/>
</dbReference>
<proteinExistence type="inferred from homology"/>
<dbReference type="GO" id="GO:0071555">
    <property type="term" value="P:cell wall organization"/>
    <property type="evidence" value="ECO:0007669"/>
    <property type="project" value="UniProtKB-KW"/>
</dbReference>
<comment type="function">
    <text evidence="14">Cell wall formation.</text>
</comment>
<dbReference type="RefSeq" id="WP_088354522.1">
    <property type="nucleotide sequence ID" value="NZ_CP150663.1"/>
</dbReference>
<keyword evidence="12 14" id="KW-0961">Cell wall biogenesis/degradation</keyword>
<protein>
    <recommendedName>
        <fullName evidence="3 14">UDP-N-acetylmuramate--L-alanine ligase</fullName>
        <ecNumber evidence="3 14">6.3.2.8</ecNumber>
    </recommendedName>
    <alternativeName>
        <fullName evidence="14">UDP-N-acetylmuramoyl-L-alanine synthetase</fullName>
    </alternativeName>
</protein>
<dbReference type="InterPro" id="IPR050061">
    <property type="entry name" value="MurCDEF_pg_biosynth"/>
</dbReference>
<evidence type="ECO:0000259" key="17">
    <source>
        <dbReference type="Pfam" id="PF02875"/>
    </source>
</evidence>
<evidence type="ECO:0000256" key="15">
    <source>
        <dbReference type="SAM" id="Phobius"/>
    </source>
</evidence>
<evidence type="ECO:0000256" key="13">
    <source>
        <dbReference type="ARBA" id="ARBA00047833"/>
    </source>
</evidence>
<name>A0A7L8AEI6_9FLAO</name>
<keyword evidence="15" id="KW-0472">Membrane</keyword>
<dbReference type="GO" id="GO:0009252">
    <property type="term" value="P:peptidoglycan biosynthetic process"/>
    <property type="evidence" value="ECO:0007669"/>
    <property type="project" value="UniProtKB-UniRule"/>
</dbReference>
<dbReference type="SUPFAM" id="SSF51984">
    <property type="entry name" value="MurCD N-terminal domain"/>
    <property type="match status" value="1"/>
</dbReference>
<evidence type="ECO:0000256" key="8">
    <source>
        <dbReference type="ARBA" id="ARBA00022840"/>
    </source>
</evidence>
<evidence type="ECO:0000256" key="7">
    <source>
        <dbReference type="ARBA" id="ARBA00022741"/>
    </source>
</evidence>
<evidence type="ECO:0000256" key="10">
    <source>
        <dbReference type="ARBA" id="ARBA00022984"/>
    </source>
</evidence>
<evidence type="ECO:0000259" key="16">
    <source>
        <dbReference type="Pfam" id="PF01225"/>
    </source>
</evidence>
<feature type="transmembrane region" description="Helical" evidence="15">
    <location>
        <begin position="21"/>
        <end position="44"/>
    </location>
</feature>
<evidence type="ECO:0000256" key="3">
    <source>
        <dbReference type="ARBA" id="ARBA00012211"/>
    </source>
</evidence>
<comment type="subcellular location">
    <subcellularLocation>
        <location evidence="1 14">Cytoplasm</location>
    </subcellularLocation>
</comment>
<dbReference type="Gene3D" id="3.90.190.20">
    <property type="entry name" value="Mur ligase, C-terminal domain"/>
    <property type="match status" value="1"/>
</dbReference>
<dbReference type="EC" id="6.3.2.8" evidence="3 14"/>
<dbReference type="InterPro" id="IPR036615">
    <property type="entry name" value="Mur_ligase_C_dom_sf"/>
</dbReference>
<evidence type="ECO:0000256" key="12">
    <source>
        <dbReference type="ARBA" id="ARBA00023316"/>
    </source>
</evidence>
<evidence type="ECO:0000313" key="19">
    <source>
        <dbReference type="EMBL" id="QOD60423.1"/>
    </source>
</evidence>
<keyword evidence="9 14" id="KW-0133">Cell shape</keyword>
<evidence type="ECO:0000256" key="1">
    <source>
        <dbReference type="ARBA" id="ARBA00004496"/>
    </source>
</evidence>
<feature type="binding site" evidence="14">
    <location>
        <begin position="136"/>
        <end position="142"/>
    </location>
    <ligand>
        <name>ATP</name>
        <dbReference type="ChEBI" id="CHEBI:30616"/>
    </ligand>
</feature>
<dbReference type="SUPFAM" id="SSF53244">
    <property type="entry name" value="MurD-like peptide ligases, peptide-binding domain"/>
    <property type="match status" value="1"/>
</dbReference>
<dbReference type="Pfam" id="PF08245">
    <property type="entry name" value="Mur_ligase_M"/>
    <property type="match status" value="1"/>
</dbReference>
<keyword evidence="11 14" id="KW-0131">Cell cycle</keyword>
<dbReference type="InterPro" id="IPR013221">
    <property type="entry name" value="Mur_ligase_cen"/>
</dbReference>
<evidence type="ECO:0000256" key="14">
    <source>
        <dbReference type="HAMAP-Rule" id="MF_00046"/>
    </source>
</evidence>
<evidence type="ECO:0000256" key="5">
    <source>
        <dbReference type="ARBA" id="ARBA00022598"/>
    </source>
</evidence>